<name>A0A314Y020_PRUYE</name>
<accession>A0A314Y020</accession>
<dbReference type="AntiFam" id="ANF00038">
    <property type="entry name" value="Overlaps SRP RNA, same strand"/>
</dbReference>
<proteinExistence type="predicted"/>
<dbReference type="AlphaFoldDB" id="A0A314Y020"/>
<comment type="caution">
    <text evidence="1">The sequence shown here is derived from an EMBL/GenBank/DDBJ whole genome shotgun (WGS) entry which is preliminary data.</text>
</comment>
<keyword evidence="2" id="KW-1185">Reference proteome</keyword>
<dbReference type="OrthoDB" id="1715569at2759"/>
<dbReference type="EMBL" id="PJQY01002013">
    <property type="protein sequence ID" value="PQP97093.1"/>
    <property type="molecule type" value="Genomic_DNA"/>
</dbReference>
<evidence type="ECO:0000313" key="2">
    <source>
        <dbReference type="Proteomes" id="UP000250321"/>
    </source>
</evidence>
<gene>
    <name evidence="1" type="ORF">Pyn_26765</name>
</gene>
<evidence type="ECO:0000313" key="1">
    <source>
        <dbReference type="EMBL" id="PQP97093.1"/>
    </source>
</evidence>
<protein>
    <submittedName>
        <fullName evidence="1">Uncharacterized protein</fullName>
    </submittedName>
</protein>
<sequence>MAGRVRCGLILACPFQARSWAMSLGRRLWASWFLEWRALRKAGFTEQRLLPALGSGRITGQCHPDPTVAR</sequence>
<dbReference type="Proteomes" id="UP000250321">
    <property type="component" value="Unassembled WGS sequence"/>
</dbReference>
<reference evidence="1 2" key="1">
    <citation type="submission" date="2018-02" db="EMBL/GenBank/DDBJ databases">
        <title>Draft genome of wild Prunus yedoensis var. nudiflora.</title>
        <authorList>
            <person name="Baek S."/>
            <person name="Kim J.-H."/>
            <person name="Choi K."/>
            <person name="Kim G.-B."/>
            <person name="Cho A."/>
            <person name="Jang H."/>
            <person name="Shin C.-H."/>
            <person name="Yu H.-J."/>
            <person name="Mun J.-H."/>
        </authorList>
    </citation>
    <scope>NUCLEOTIDE SEQUENCE [LARGE SCALE GENOMIC DNA]</scope>
    <source>
        <strain evidence="2">cv. Jeju island</strain>
        <tissue evidence="1">Leaf</tissue>
    </source>
</reference>
<organism evidence="1 2">
    <name type="scientific">Prunus yedoensis var. nudiflora</name>
    <dbReference type="NCBI Taxonomy" id="2094558"/>
    <lineage>
        <taxon>Eukaryota</taxon>
        <taxon>Viridiplantae</taxon>
        <taxon>Streptophyta</taxon>
        <taxon>Embryophyta</taxon>
        <taxon>Tracheophyta</taxon>
        <taxon>Spermatophyta</taxon>
        <taxon>Magnoliopsida</taxon>
        <taxon>eudicotyledons</taxon>
        <taxon>Gunneridae</taxon>
        <taxon>Pentapetalae</taxon>
        <taxon>rosids</taxon>
        <taxon>fabids</taxon>
        <taxon>Rosales</taxon>
        <taxon>Rosaceae</taxon>
        <taxon>Amygdaloideae</taxon>
        <taxon>Amygdaleae</taxon>
        <taxon>Prunus</taxon>
    </lineage>
</organism>